<evidence type="ECO:0000256" key="1">
    <source>
        <dbReference type="SAM" id="Phobius"/>
    </source>
</evidence>
<organism evidence="2 3">
    <name type="scientific">Ectothiorhodosinus mongolicus</name>
    <dbReference type="NCBI Taxonomy" id="233100"/>
    <lineage>
        <taxon>Bacteria</taxon>
        <taxon>Pseudomonadati</taxon>
        <taxon>Pseudomonadota</taxon>
        <taxon>Gammaproteobacteria</taxon>
        <taxon>Chromatiales</taxon>
        <taxon>Ectothiorhodospiraceae</taxon>
        <taxon>Ectothiorhodosinus</taxon>
    </lineage>
</organism>
<keyword evidence="1" id="KW-0812">Transmembrane</keyword>
<sequence length="190" mass="21405">MKPIENREAWFFASKEFEENRHPELWQRCLSECGDDENLARARYLQEAAALYDGFLAEGQRDGSPHADGQGGVKWARDPNAGKKAKMPLYRESASLLLAIPAMVIAAWVNYLYFIAQDRFPFQVWAVLLAVLLIPAAGVLVYAGSFALRYRLSESFRQARTQRLMDALALRGIIAAVVVGMIGMYLIWAF</sequence>
<evidence type="ECO:0000313" key="2">
    <source>
        <dbReference type="EMBL" id="SIT72557.1"/>
    </source>
</evidence>
<dbReference type="Proteomes" id="UP000223759">
    <property type="component" value="Unassembled WGS sequence"/>
</dbReference>
<feature type="transmembrane region" description="Helical" evidence="1">
    <location>
        <begin position="94"/>
        <end position="116"/>
    </location>
</feature>
<keyword evidence="1" id="KW-0472">Membrane</keyword>
<feature type="transmembrane region" description="Helical" evidence="1">
    <location>
        <begin position="168"/>
        <end position="188"/>
    </location>
</feature>
<keyword evidence="3" id="KW-1185">Reference proteome</keyword>
<dbReference type="RefSeq" id="WP_076756081.1">
    <property type="nucleotide sequence ID" value="NZ_CP023018.1"/>
</dbReference>
<dbReference type="STRING" id="233100.SAMN05216526_1679"/>
<proteinExistence type="predicted"/>
<accession>A0A1R3W4L5</accession>
<gene>
    <name evidence="2" type="ORF">SAMN05216526_1679</name>
</gene>
<evidence type="ECO:0000313" key="3">
    <source>
        <dbReference type="Proteomes" id="UP000223759"/>
    </source>
</evidence>
<reference evidence="2 3" key="1">
    <citation type="submission" date="2017-01" db="EMBL/GenBank/DDBJ databases">
        <authorList>
            <person name="Mah S.A."/>
            <person name="Swanson W.J."/>
            <person name="Moy G.W."/>
            <person name="Vacquier V.D."/>
        </authorList>
    </citation>
    <scope>NUCLEOTIDE SEQUENCE [LARGE SCALE GENOMIC DNA]</scope>
    <source>
        <strain evidence="2 3">M9</strain>
    </source>
</reference>
<dbReference type="OrthoDB" id="5793372at2"/>
<dbReference type="EMBL" id="FTPK01000003">
    <property type="protein sequence ID" value="SIT72557.1"/>
    <property type="molecule type" value="Genomic_DNA"/>
</dbReference>
<feature type="transmembrane region" description="Helical" evidence="1">
    <location>
        <begin position="122"/>
        <end position="148"/>
    </location>
</feature>
<protein>
    <submittedName>
        <fullName evidence="2">Uncharacterized protein</fullName>
    </submittedName>
</protein>
<dbReference type="AlphaFoldDB" id="A0A1R3W4L5"/>
<keyword evidence="1" id="KW-1133">Transmembrane helix</keyword>
<name>A0A1R3W4L5_9GAMM</name>